<keyword evidence="3" id="KW-0804">Transcription</keyword>
<dbReference type="Gene3D" id="3.30.565.10">
    <property type="entry name" value="Histidine kinase-like ATPase, C-terminal domain"/>
    <property type="match status" value="1"/>
</dbReference>
<sequence length="451" mass="47713">MAGVRHLSQPFGQFPLSGRPASTRSSGTTLEVMELKTAVEVLRAPMGETLPRLSAAFAGSIPHQAVAELSNCTFAPFKFRGDPRGLRLTMADLATLRESVPASGTWQGRAVVADVELPLVVLTSDVPETTSMLVFIRTDDTPVPQEVLSDAHTLWDLVTAHLEGLRNEAVPATLAVSRAAAAARAMTISDLGDAYGTALTALLGVLRDRSLDDAPARTRAVELAVTALTELRSRAELVSALTEERVGDAFARLTESLCRVLRGRGVRLDVGPPGAEEGADRVVPAEVLATAGAVVRSAVHAMLDDQRDVGRVHVTWRVVGAVLKATVRDDGPGTLSCGSLDRRHAAERLGPLGGKAEVDAVPGWGTTVVIEVPLGPPENPREDPLTVLGARELEVLGQLARGRRNRDIAVDLHISESTVKFHVAKILEKLGVASRGEAAAIAHEWGAAATR</sequence>
<evidence type="ECO:0000313" key="6">
    <source>
        <dbReference type="EMBL" id="SDH06119.1"/>
    </source>
</evidence>
<dbReference type="CDD" id="cd06170">
    <property type="entry name" value="LuxR_C_like"/>
    <property type="match status" value="1"/>
</dbReference>
<dbReference type="PANTHER" id="PTHR44688">
    <property type="entry name" value="DNA-BINDING TRANSCRIPTIONAL ACTIVATOR DEVR_DOSR"/>
    <property type="match status" value="1"/>
</dbReference>
<keyword evidence="2" id="KW-0238">DNA-binding</keyword>
<dbReference type="Proteomes" id="UP000199623">
    <property type="component" value="Unassembled WGS sequence"/>
</dbReference>
<dbReference type="STRING" id="200378.SAMN05216553_11596"/>
<dbReference type="SUPFAM" id="SSF55874">
    <property type="entry name" value="ATPase domain of HSP90 chaperone/DNA topoisomerase II/histidine kinase"/>
    <property type="match status" value="1"/>
</dbReference>
<evidence type="ECO:0000256" key="1">
    <source>
        <dbReference type="ARBA" id="ARBA00023015"/>
    </source>
</evidence>
<feature type="region of interest" description="Disordered" evidence="4">
    <location>
        <begin position="1"/>
        <end position="26"/>
    </location>
</feature>
<protein>
    <submittedName>
        <fullName evidence="6">Regulatory protein, luxR family</fullName>
    </submittedName>
</protein>
<dbReference type="PRINTS" id="PR00038">
    <property type="entry name" value="HTHLUXR"/>
</dbReference>
<gene>
    <name evidence="6" type="ORF">SAMN05216553_11596</name>
</gene>
<proteinExistence type="predicted"/>
<keyword evidence="1" id="KW-0805">Transcription regulation</keyword>
<dbReference type="InterPro" id="IPR000792">
    <property type="entry name" value="Tscrpt_reg_LuxR_C"/>
</dbReference>
<dbReference type="EMBL" id="FNCC01000015">
    <property type="protein sequence ID" value="SDH06119.1"/>
    <property type="molecule type" value="Genomic_DNA"/>
</dbReference>
<evidence type="ECO:0000259" key="5">
    <source>
        <dbReference type="PROSITE" id="PS50043"/>
    </source>
</evidence>
<dbReference type="PANTHER" id="PTHR44688:SF16">
    <property type="entry name" value="DNA-BINDING TRANSCRIPTIONAL ACTIVATOR DEVR_DOSR"/>
    <property type="match status" value="1"/>
</dbReference>
<dbReference type="GO" id="GO:0003677">
    <property type="term" value="F:DNA binding"/>
    <property type="evidence" value="ECO:0007669"/>
    <property type="project" value="UniProtKB-KW"/>
</dbReference>
<dbReference type="Gene3D" id="1.10.10.10">
    <property type="entry name" value="Winged helix-like DNA-binding domain superfamily/Winged helix DNA-binding domain"/>
    <property type="match status" value="1"/>
</dbReference>
<dbReference type="AlphaFoldDB" id="A0A1G7ZBW4"/>
<dbReference type="InterPro" id="IPR036890">
    <property type="entry name" value="HATPase_C_sf"/>
</dbReference>
<name>A0A1G7ZBW4_9PSEU</name>
<feature type="domain" description="HTH luxR-type" evidence="5">
    <location>
        <begin position="381"/>
        <end position="446"/>
    </location>
</feature>
<reference evidence="7" key="1">
    <citation type="submission" date="2016-10" db="EMBL/GenBank/DDBJ databases">
        <authorList>
            <person name="Varghese N."/>
            <person name="Submissions S."/>
        </authorList>
    </citation>
    <scope>NUCLEOTIDE SEQUENCE [LARGE SCALE GENOMIC DNA]</scope>
    <source>
        <strain evidence="7">CGMCC 4.3506</strain>
    </source>
</reference>
<evidence type="ECO:0000313" key="7">
    <source>
        <dbReference type="Proteomes" id="UP000199623"/>
    </source>
</evidence>
<keyword evidence="7" id="KW-1185">Reference proteome</keyword>
<organism evidence="6 7">
    <name type="scientific">Lentzea fradiae</name>
    <dbReference type="NCBI Taxonomy" id="200378"/>
    <lineage>
        <taxon>Bacteria</taxon>
        <taxon>Bacillati</taxon>
        <taxon>Actinomycetota</taxon>
        <taxon>Actinomycetes</taxon>
        <taxon>Pseudonocardiales</taxon>
        <taxon>Pseudonocardiaceae</taxon>
        <taxon>Lentzea</taxon>
    </lineage>
</organism>
<dbReference type="PROSITE" id="PS50043">
    <property type="entry name" value="HTH_LUXR_2"/>
    <property type="match status" value="1"/>
</dbReference>
<evidence type="ECO:0000256" key="3">
    <source>
        <dbReference type="ARBA" id="ARBA00023163"/>
    </source>
</evidence>
<dbReference type="SUPFAM" id="SSF46894">
    <property type="entry name" value="C-terminal effector domain of the bipartite response regulators"/>
    <property type="match status" value="1"/>
</dbReference>
<dbReference type="GO" id="GO:0006355">
    <property type="term" value="P:regulation of DNA-templated transcription"/>
    <property type="evidence" value="ECO:0007669"/>
    <property type="project" value="InterPro"/>
</dbReference>
<dbReference type="Pfam" id="PF00196">
    <property type="entry name" value="GerE"/>
    <property type="match status" value="1"/>
</dbReference>
<evidence type="ECO:0000256" key="4">
    <source>
        <dbReference type="SAM" id="MobiDB-lite"/>
    </source>
</evidence>
<dbReference type="InterPro" id="IPR036388">
    <property type="entry name" value="WH-like_DNA-bd_sf"/>
</dbReference>
<accession>A0A1G7ZBW4</accession>
<evidence type="ECO:0000256" key="2">
    <source>
        <dbReference type="ARBA" id="ARBA00023125"/>
    </source>
</evidence>
<dbReference type="InterPro" id="IPR016032">
    <property type="entry name" value="Sig_transdc_resp-reg_C-effctor"/>
</dbReference>
<dbReference type="SMART" id="SM00421">
    <property type="entry name" value="HTH_LUXR"/>
    <property type="match status" value="1"/>
</dbReference>